<dbReference type="NCBIfam" id="TIGR04183">
    <property type="entry name" value="Por_Secre_tail"/>
    <property type="match status" value="1"/>
</dbReference>
<comment type="caution">
    <text evidence="6">The sequence shown here is derived from an EMBL/GenBank/DDBJ whole genome shotgun (WGS) entry which is preliminary data.</text>
</comment>
<keyword evidence="3" id="KW-0378">Hydrolase</keyword>
<organism evidence="6 7">
    <name type="scientific">Moheibacter stercoris</name>
    <dbReference type="NCBI Taxonomy" id="1628251"/>
    <lineage>
        <taxon>Bacteria</taxon>
        <taxon>Pseudomonadati</taxon>
        <taxon>Bacteroidota</taxon>
        <taxon>Flavobacteriia</taxon>
        <taxon>Flavobacteriales</taxon>
        <taxon>Weeksellaceae</taxon>
        <taxon>Moheibacter</taxon>
    </lineage>
</organism>
<dbReference type="InterPro" id="IPR008979">
    <property type="entry name" value="Galactose-bd-like_sf"/>
</dbReference>
<evidence type="ECO:0000256" key="1">
    <source>
        <dbReference type="ARBA" id="ARBA00022670"/>
    </source>
</evidence>
<accession>A0ABV2LWM3</accession>
<dbReference type="SUPFAM" id="SSF49785">
    <property type="entry name" value="Galactose-binding domain-like"/>
    <property type="match status" value="1"/>
</dbReference>
<dbReference type="InterPro" id="IPR013783">
    <property type="entry name" value="Ig-like_fold"/>
</dbReference>
<dbReference type="InterPro" id="IPR002884">
    <property type="entry name" value="P_dom"/>
</dbReference>
<dbReference type="Proteomes" id="UP001549146">
    <property type="component" value="Unassembled WGS sequence"/>
</dbReference>
<evidence type="ECO:0000313" key="6">
    <source>
        <dbReference type="EMBL" id="MET3732950.1"/>
    </source>
</evidence>
<keyword evidence="2 4" id="KW-0732">Signal</keyword>
<evidence type="ECO:0000256" key="3">
    <source>
        <dbReference type="ARBA" id="ARBA00022801"/>
    </source>
</evidence>
<dbReference type="Pfam" id="PF07705">
    <property type="entry name" value="CARDB"/>
    <property type="match status" value="1"/>
</dbReference>
<keyword evidence="7" id="KW-1185">Reference proteome</keyword>
<feature type="signal peptide" evidence="4">
    <location>
        <begin position="1"/>
        <end position="22"/>
    </location>
</feature>
<dbReference type="PROSITE" id="PS51829">
    <property type="entry name" value="P_HOMO_B"/>
    <property type="match status" value="1"/>
</dbReference>
<feature type="domain" description="P/Homo B" evidence="5">
    <location>
        <begin position="726"/>
        <end position="875"/>
    </location>
</feature>
<dbReference type="Gene3D" id="2.60.120.260">
    <property type="entry name" value="Galactose-binding domain-like"/>
    <property type="match status" value="1"/>
</dbReference>
<gene>
    <name evidence="6" type="ORF">ABID46_002542</name>
</gene>
<feature type="chain" id="PRO_5045846902" evidence="4">
    <location>
        <begin position="23"/>
        <end position="967"/>
    </location>
</feature>
<dbReference type="RefSeq" id="WP_354510655.1">
    <property type="nucleotide sequence ID" value="NZ_JBEPMO010000024.1"/>
</dbReference>
<dbReference type="Gene3D" id="2.60.40.10">
    <property type="entry name" value="Immunoglobulins"/>
    <property type="match status" value="1"/>
</dbReference>
<dbReference type="InterPro" id="IPR011635">
    <property type="entry name" value="CARDB"/>
</dbReference>
<keyword evidence="1" id="KW-0645">Protease</keyword>
<evidence type="ECO:0000313" key="7">
    <source>
        <dbReference type="Proteomes" id="UP001549146"/>
    </source>
</evidence>
<dbReference type="InterPro" id="IPR026444">
    <property type="entry name" value="Secre_tail"/>
</dbReference>
<protein>
    <submittedName>
        <fullName evidence="6">Subtilisin-like proprotein convertase family protein</fullName>
    </submittedName>
</protein>
<dbReference type="Pfam" id="PF01483">
    <property type="entry name" value="P_proprotein"/>
    <property type="match status" value="1"/>
</dbReference>
<evidence type="ECO:0000259" key="5">
    <source>
        <dbReference type="PROSITE" id="PS51829"/>
    </source>
</evidence>
<name>A0ABV2LWM3_9FLAO</name>
<sequence length="967" mass="105200">MKKTLKHFACLALMFLFIQASAQEKHGILFEGKADKMVVMPSISSLAKPEIAEDKKAEMRDGRFYKHNVIIGKDPQTTNDRLASNPHKLSQKIPGRTPSLVFDAAQSNSQPTDPALAVGPNHVVVVFNTGYIIYDKQGNALTPQLAPYNIFGVNGCCDLTASYDHVAERWVLSLLGNGAYVAVSSGANPVTSDWYVYQYSQVNDYQKLSVWSDGYYMTDNRSGNNRIYAFERSKMLEGDPTAKILAFPLPGIVTSGFYSPQFFTLSDTNPPAPGNVPVVYMQDNAWSGVSEDHLKVWTLTVDWETTSNSSIGNPQELITEPFISVFDGGSFSNLPQPFGGATIDALQATIMNQAQFKKFPTHNSAVFNFVVDVDASSGKQAGIRWFELRQTADDQPWTIHQEGTYTSPDGKHAWHASLIMDIQGNIGMGYSGMGGSNNQYVSSYYTGRMANDPLGTMTIAEQLIAAGNANIPGFRYGDYSKIDIDPSDYKTMWYINEYMNNGRKDVVGVFKLAPDFTKDVGVITIDTPESGALTTAEPVQVTVYNFGEEAQSNFPITLKLDGTTIATETFTSTIAPGSAVEYTFTATANLGTVGQTYVLEAATGLTGDEDPANNATTKSVTHLNPLDAGVTEIIEPNSGNNLGTQSIKVRVENFGTSTLTNLPVSYQVGTSAAVNEVISESIAPNSTLEYTFTQTYDFTTPQDYTIVARTNLVNDAIPSNDSTTKTISNASCITKENTTQYPIGPGSNTVTTSVINVTDNFEIDDVNVLINLTHTYVSDLLIKLVGPDGTEVLLANGLGGNGDNYTNTIFDDEAENSITTGNVPFTGTYSPQEPLAAFNGKQALGNWTLHITDMYNGDGGNLLNWSIDLCGDISMATGDLDSNDKNFQVYETNSKGTFKATLTDPNMRKNVDLHVYNMAGQLLLVKRMTQNGSTFETNFDMTRAVKGAYIIKLSNGSKQYSKKILVK</sequence>
<reference evidence="6 7" key="1">
    <citation type="submission" date="2024-06" db="EMBL/GenBank/DDBJ databases">
        <title>Genomic Encyclopedia of Type Strains, Phase IV (KMG-IV): sequencing the most valuable type-strain genomes for metagenomic binning, comparative biology and taxonomic classification.</title>
        <authorList>
            <person name="Goeker M."/>
        </authorList>
    </citation>
    <scope>NUCLEOTIDE SEQUENCE [LARGE SCALE GENOMIC DNA]</scope>
    <source>
        <strain evidence="6 7">DSM 29388</strain>
    </source>
</reference>
<dbReference type="Pfam" id="PF18962">
    <property type="entry name" value="Por_Secre_tail"/>
    <property type="match status" value="1"/>
</dbReference>
<evidence type="ECO:0000256" key="4">
    <source>
        <dbReference type="SAM" id="SignalP"/>
    </source>
</evidence>
<evidence type="ECO:0000256" key="2">
    <source>
        <dbReference type="ARBA" id="ARBA00022729"/>
    </source>
</evidence>
<dbReference type="EMBL" id="JBEPMO010000024">
    <property type="protein sequence ID" value="MET3732950.1"/>
    <property type="molecule type" value="Genomic_DNA"/>
</dbReference>
<proteinExistence type="predicted"/>